<reference evidence="4 5" key="1">
    <citation type="journal article" date="2024" name="Nat. Commun.">
        <title>Phylogenomics reveals the evolutionary origins of lichenization in chlorophyte algae.</title>
        <authorList>
            <person name="Puginier C."/>
            <person name="Libourel C."/>
            <person name="Otte J."/>
            <person name="Skaloud P."/>
            <person name="Haon M."/>
            <person name="Grisel S."/>
            <person name="Petersen M."/>
            <person name="Berrin J.G."/>
            <person name="Delaux P.M."/>
            <person name="Dal Grande F."/>
            <person name="Keller J."/>
        </authorList>
    </citation>
    <scope>NUCLEOTIDE SEQUENCE [LARGE SCALE GENOMIC DNA]</scope>
    <source>
        <strain evidence="4 5">SAG 2043</strain>
    </source>
</reference>
<dbReference type="GO" id="GO:0032259">
    <property type="term" value="P:methylation"/>
    <property type="evidence" value="ECO:0007669"/>
    <property type="project" value="UniProtKB-KW"/>
</dbReference>
<dbReference type="AlphaFoldDB" id="A0AAW1Q493"/>
<dbReference type="NCBIfam" id="TIGR01983">
    <property type="entry name" value="UbiG"/>
    <property type="match status" value="1"/>
</dbReference>
<gene>
    <name evidence="3" type="primary">COQ3</name>
    <name evidence="4" type="ORF">WJX72_010262</name>
</gene>
<evidence type="ECO:0000313" key="5">
    <source>
        <dbReference type="Proteomes" id="UP001489004"/>
    </source>
</evidence>
<dbReference type="CDD" id="cd02440">
    <property type="entry name" value="AdoMet_MTases"/>
    <property type="match status" value="1"/>
</dbReference>
<comment type="catalytic activity">
    <reaction evidence="3">
        <text>a 3-demethylubiquinone + S-adenosyl-L-methionine = a ubiquinone + S-adenosyl-L-homocysteine</text>
        <dbReference type="Rhea" id="RHEA:81215"/>
        <dbReference type="Rhea" id="RHEA-COMP:9565"/>
        <dbReference type="Rhea" id="RHEA-COMP:19654"/>
        <dbReference type="ChEBI" id="CHEBI:16389"/>
        <dbReference type="ChEBI" id="CHEBI:57856"/>
        <dbReference type="ChEBI" id="CHEBI:59789"/>
        <dbReference type="ChEBI" id="CHEBI:231825"/>
    </reaction>
</comment>
<comment type="caution">
    <text evidence="4">The sequence shown here is derived from an EMBL/GenBank/DDBJ whole genome shotgun (WGS) entry which is preliminary data.</text>
</comment>
<keyword evidence="3" id="KW-0460">Magnesium</keyword>
<accession>A0AAW1Q493</accession>
<keyword evidence="3" id="KW-0479">Metal-binding</keyword>
<keyword evidence="2" id="KW-0418">Kinase</keyword>
<sequence length="842" mass="91864">MLACGVHALRLLGRNRVQVRCAAYCASGASQQPEQDEVTKFSKLSGDWWDPKGPFGGLHEINPLRCKFIKDAICAQYGLEPHSPEPLVGLSVLDVGTGGGLLAEALARLGAQVTGVDLSPQSVAAAHAHARQDPAVSQRTRFGAVAIEQLQAAGAHYDAVIASEVVEHVQDPSQFLAALSSTTRTPGVVVISTLNRTAQSYALAIAAAEYLTGMVPKGTHDWKSFITPAELSLLMRRQGFQMETLAGMVDVIDPNYRKALQLDPDRFATTFDLAAHDILDDIASVMMPEASHVRALLYKLNIYRPGDHFKVHVDTPRSTDIFGSLVVCLPCEHMGGQLVVMHDGASITYDWGTKEGAEDAQSRAPNPIQWAAIYSDCGHLIKEVQSGFRIMLTYNLWTSKENCTFVILRRPYSVNAANMANTASVDACVSDLRLSKPHQLAKENVKPNGAQAEGDICIQYLHPTSASKLSLSDSNAGRSSRLLCKNNVAATETAHWKPQEDEDVVLVADIGGTNCRFMLWLLDFENGKDHVELFSKKYATKDYPTFPDALKALSHEEVFKKHTPKTAAFACAGPVVDNKCVMTNLDWTIDGHYLTAKYGIRMAVLNDFEAAGYGIPALKPEDVVVLNEVPVMDKAPKAVMGPGTGLGEANLFWDENFGSYRVWPSEGSHATFAPRGWKQRALQAFVEQELGYCELEHVACGSGLERIYRFLQSDEKCNRPQSDLITELDAPSITKAALCDSDPLAVEAVDMFLSIVAAEAGQMGLRSLATGGVYICGGVTPRLMDRVDMGGVMDAFLHKKSRFNKLLRTFPLYLVVNEGLGLLGTREYAIRLLTTPEVCKET</sequence>
<dbReference type="Gene3D" id="3.40.50.150">
    <property type="entry name" value="Vaccinia Virus protein VP39"/>
    <property type="match status" value="1"/>
</dbReference>
<comment type="similarity">
    <text evidence="3">Belongs to the class I-like SAM-binding methyltransferase superfamily. UbiG/COQ3 family.</text>
</comment>
<dbReference type="HAMAP" id="MF_00472">
    <property type="entry name" value="UbiG"/>
    <property type="match status" value="1"/>
</dbReference>
<comment type="pathway">
    <text evidence="3">Cofactor biosynthesis; ubiquinone biosynthesis.</text>
</comment>
<keyword evidence="3" id="KW-0999">Mitochondrion inner membrane</keyword>
<feature type="binding site" evidence="3">
    <location>
        <position position="167"/>
    </location>
    <ligand>
        <name>Mg(2+)</name>
        <dbReference type="ChEBI" id="CHEBI:18420"/>
    </ligand>
</feature>
<comment type="function">
    <text evidence="3">O-methyltransferase required for two non-consecutive steps during ubiquinone biosynthesis. Catalyzes the 2 O-methylation of 3,4-dihydroxy-5-(all-trans-polyprenyl)benzoic acid into 4-hydroxy-3-methoxy-5-(all-trans-polyprenyl)benzoic acid. Also catalyzes the last step of ubiquinone biosynthesis by mediating methylation of 3-demethylubiquinone into ubiquinone. Also able to mediate the methylation of 3-demethylubiquinol into ubiquinol.</text>
</comment>
<comment type="subcellular location">
    <subcellularLocation>
        <location evidence="3">Mitochondrion inner membrane</location>
        <topology evidence="3">Peripheral membrane protein</topology>
        <orientation evidence="3">Matrix side</orientation>
    </subcellularLocation>
</comment>
<proteinExistence type="inferred from homology"/>
<dbReference type="GO" id="GO:0004340">
    <property type="term" value="F:glucokinase activity"/>
    <property type="evidence" value="ECO:0007669"/>
    <property type="project" value="InterPro"/>
</dbReference>
<keyword evidence="3" id="KW-0831">Ubiquinone biosynthesis</keyword>
<dbReference type="GO" id="GO:0061542">
    <property type="term" value="F:3-demethylubiquinol 3-O-methyltransferase activity"/>
    <property type="evidence" value="ECO:0007669"/>
    <property type="project" value="UniProtKB-UniRule"/>
</dbReference>
<comment type="subunit">
    <text evidence="3">Component of a multi-subunit COQ enzyme complex.</text>
</comment>
<dbReference type="InterPro" id="IPR043129">
    <property type="entry name" value="ATPase_NBD"/>
</dbReference>
<evidence type="ECO:0000256" key="1">
    <source>
        <dbReference type="ARBA" id="ARBA00022679"/>
    </source>
</evidence>
<dbReference type="Pfam" id="PF02685">
    <property type="entry name" value="Glucokinase"/>
    <property type="match status" value="1"/>
</dbReference>
<evidence type="ECO:0000256" key="3">
    <source>
        <dbReference type="HAMAP-Rule" id="MF_03190"/>
    </source>
</evidence>
<keyword evidence="5" id="KW-1185">Reference proteome</keyword>
<dbReference type="EC" id="2.1.1.-" evidence="3"/>
<feature type="binding site" evidence="3">
    <location>
        <position position="163"/>
    </location>
    <ligand>
        <name>S-adenosyl-L-methionine</name>
        <dbReference type="ChEBI" id="CHEBI:59789"/>
    </ligand>
</feature>
<keyword evidence="1 3" id="KW-0808">Transferase</keyword>
<feature type="binding site" evidence="3">
    <location>
        <position position="168"/>
    </location>
    <ligand>
        <name>Mg(2+)</name>
        <dbReference type="ChEBI" id="CHEBI:18420"/>
    </ligand>
</feature>
<protein>
    <recommendedName>
        <fullName evidence="3">Ubiquinone biosynthesis O-methyltransferase, mitochondrial</fullName>
    </recommendedName>
    <alternativeName>
        <fullName evidence="3">3-demethylubiquinol 3-O-methyltransferase</fullName>
        <ecNumber evidence="3">2.1.1.64</ecNumber>
    </alternativeName>
    <alternativeName>
        <fullName evidence="3">3-demethylubiquinone 3-O-methyltransferase</fullName>
        <ecNumber evidence="3">2.1.1.-</ecNumber>
    </alternativeName>
    <alternativeName>
        <fullName evidence="3">Polyprenyldihydroxybenzoate methyltransferase</fullName>
        <ecNumber evidence="3">2.1.1.114</ecNumber>
    </alternativeName>
</protein>
<keyword evidence="3" id="KW-0496">Mitochondrion</keyword>
<name>A0AAW1Q493_9CHLO</name>
<dbReference type="Pfam" id="PF13489">
    <property type="entry name" value="Methyltransf_23"/>
    <property type="match status" value="1"/>
</dbReference>
<comment type="catalytic activity">
    <reaction evidence="3">
        <text>a 3,4-dihydroxy-5-(all-trans-polyprenyl)benzoate + S-adenosyl-L-methionine = a 4-hydroxy-3-methoxy-5-(all-trans-polyprenyl)benzoate + S-adenosyl-L-homocysteine + H(+)</text>
        <dbReference type="Rhea" id="RHEA:44452"/>
        <dbReference type="Rhea" id="RHEA-COMP:10930"/>
        <dbReference type="Rhea" id="RHEA-COMP:10931"/>
        <dbReference type="ChEBI" id="CHEBI:15378"/>
        <dbReference type="ChEBI" id="CHEBI:57856"/>
        <dbReference type="ChEBI" id="CHEBI:59789"/>
        <dbReference type="ChEBI" id="CHEBI:64694"/>
        <dbReference type="ChEBI" id="CHEBI:84443"/>
        <dbReference type="EC" id="2.1.1.114"/>
    </reaction>
</comment>
<dbReference type="EC" id="2.1.1.64" evidence="3"/>
<keyword evidence="3" id="KW-0472">Membrane</keyword>
<feature type="binding site" evidence="3">
    <location>
        <position position="117"/>
    </location>
    <ligand>
        <name>S-adenosyl-L-methionine</name>
        <dbReference type="ChEBI" id="CHEBI:59789"/>
    </ligand>
</feature>
<dbReference type="Proteomes" id="UP001489004">
    <property type="component" value="Unassembled WGS sequence"/>
</dbReference>
<evidence type="ECO:0000256" key="2">
    <source>
        <dbReference type="ARBA" id="ARBA00022777"/>
    </source>
</evidence>
<feature type="binding site" evidence="3">
    <location>
        <position position="96"/>
    </location>
    <ligand>
        <name>S-adenosyl-L-methionine</name>
        <dbReference type="ChEBI" id="CHEBI:59789"/>
    </ligand>
</feature>
<dbReference type="PANTHER" id="PTHR47363">
    <property type="entry name" value="GLUCOKINASE"/>
    <property type="match status" value="1"/>
</dbReference>
<comment type="catalytic activity">
    <reaction evidence="3">
        <text>a 3-demethylubiquinol + S-adenosyl-L-methionine = a ubiquinol + S-adenosyl-L-homocysteine + H(+)</text>
        <dbReference type="Rhea" id="RHEA:44380"/>
        <dbReference type="Rhea" id="RHEA-COMP:9566"/>
        <dbReference type="Rhea" id="RHEA-COMP:10914"/>
        <dbReference type="ChEBI" id="CHEBI:15378"/>
        <dbReference type="ChEBI" id="CHEBI:17976"/>
        <dbReference type="ChEBI" id="CHEBI:57856"/>
        <dbReference type="ChEBI" id="CHEBI:59789"/>
        <dbReference type="ChEBI" id="CHEBI:84422"/>
        <dbReference type="EC" id="2.1.1.64"/>
    </reaction>
</comment>
<feature type="binding site" evidence="3">
    <location>
        <position position="65"/>
    </location>
    <ligand>
        <name>S-adenosyl-L-methionine</name>
        <dbReference type="ChEBI" id="CHEBI:59789"/>
    </ligand>
</feature>
<dbReference type="InterPro" id="IPR010233">
    <property type="entry name" value="UbiG_MeTrfase"/>
</dbReference>
<dbReference type="Gene3D" id="3.30.420.40">
    <property type="match status" value="1"/>
</dbReference>
<dbReference type="GO" id="GO:0006096">
    <property type="term" value="P:glycolytic process"/>
    <property type="evidence" value="ECO:0007669"/>
    <property type="project" value="InterPro"/>
</dbReference>
<feature type="binding site" evidence="3">
    <location>
        <position position="164"/>
    </location>
    <ligand>
        <name>Mg(2+)</name>
        <dbReference type="ChEBI" id="CHEBI:18420"/>
    </ligand>
</feature>
<dbReference type="GO" id="GO:0046872">
    <property type="term" value="F:metal ion binding"/>
    <property type="evidence" value="ECO:0007669"/>
    <property type="project" value="UniProtKB-KW"/>
</dbReference>
<dbReference type="EC" id="2.1.1.114" evidence="3"/>
<dbReference type="InterPro" id="IPR029063">
    <property type="entry name" value="SAM-dependent_MTases_sf"/>
</dbReference>
<dbReference type="GO" id="GO:0005524">
    <property type="term" value="F:ATP binding"/>
    <property type="evidence" value="ECO:0007669"/>
    <property type="project" value="InterPro"/>
</dbReference>
<dbReference type="Gene3D" id="3.40.367.20">
    <property type="match status" value="1"/>
</dbReference>
<dbReference type="PANTHER" id="PTHR47363:SF1">
    <property type="entry name" value="GLUCOKINASE"/>
    <property type="match status" value="1"/>
</dbReference>
<dbReference type="GO" id="GO:0005536">
    <property type="term" value="F:D-glucose binding"/>
    <property type="evidence" value="ECO:0007669"/>
    <property type="project" value="InterPro"/>
</dbReference>
<comment type="cofactor">
    <cofactor evidence="3">
        <name>Mg(2+)</name>
        <dbReference type="ChEBI" id="CHEBI:18420"/>
    </cofactor>
</comment>
<dbReference type="EMBL" id="JALJOR010000005">
    <property type="protein sequence ID" value="KAK9817143.1"/>
    <property type="molecule type" value="Genomic_DNA"/>
</dbReference>
<organism evidence="4 5">
    <name type="scientific">[Myrmecia] bisecta</name>
    <dbReference type="NCBI Taxonomy" id="41462"/>
    <lineage>
        <taxon>Eukaryota</taxon>
        <taxon>Viridiplantae</taxon>
        <taxon>Chlorophyta</taxon>
        <taxon>core chlorophytes</taxon>
        <taxon>Trebouxiophyceae</taxon>
        <taxon>Trebouxiales</taxon>
        <taxon>Trebouxiaceae</taxon>
        <taxon>Myrmecia</taxon>
    </lineage>
</organism>
<dbReference type="SUPFAM" id="SSF53335">
    <property type="entry name" value="S-adenosyl-L-methionine-dependent methyltransferases"/>
    <property type="match status" value="1"/>
</dbReference>
<dbReference type="InterPro" id="IPR003836">
    <property type="entry name" value="Glucokinase"/>
</dbReference>
<dbReference type="SUPFAM" id="SSF53067">
    <property type="entry name" value="Actin-like ATPase domain"/>
    <property type="match status" value="1"/>
</dbReference>
<evidence type="ECO:0000313" key="4">
    <source>
        <dbReference type="EMBL" id="KAK9817143.1"/>
    </source>
</evidence>
<keyword evidence="3" id="KW-0489">Methyltransferase</keyword>
<dbReference type="GO" id="GO:0031314">
    <property type="term" value="C:extrinsic component of mitochondrial inner membrane"/>
    <property type="evidence" value="ECO:0007669"/>
    <property type="project" value="UniProtKB-UniRule"/>
</dbReference>
<dbReference type="NCBIfam" id="TIGR00749">
    <property type="entry name" value="glk"/>
    <property type="match status" value="1"/>
</dbReference>
<dbReference type="CDD" id="cd24008">
    <property type="entry name" value="ASKHA_NBD_GLK"/>
    <property type="match status" value="1"/>
</dbReference>
<keyword evidence="3" id="KW-0949">S-adenosyl-L-methionine</keyword>
<dbReference type="GO" id="GO:0010420">
    <property type="term" value="F:polyprenyldihydroxybenzoate methyltransferase activity"/>
    <property type="evidence" value="ECO:0007669"/>
    <property type="project" value="UniProtKB-UniRule"/>
</dbReference>